<organism evidence="2 3">
    <name type="scientific">Dactylonectria macrodidyma</name>
    <dbReference type="NCBI Taxonomy" id="307937"/>
    <lineage>
        <taxon>Eukaryota</taxon>
        <taxon>Fungi</taxon>
        <taxon>Dikarya</taxon>
        <taxon>Ascomycota</taxon>
        <taxon>Pezizomycotina</taxon>
        <taxon>Sordariomycetes</taxon>
        <taxon>Hypocreomycetidae</taxon>
        <taxon>Hypocreales</taxon>
        <taxon>Nectriaceae</taxon>
        <taxon>Dactylonectria</taxon>
    </lineage>
</organism>
<evidence type="ECO:0000313" key="3">
    <source>
        <dbReference type="Proteomes" id="UP000738349"/>
    </source>
</evidence>
<proteinExistence type="predicted"/>
<dbReference type="Proteomes" id="UP000738349">
    <property type="component" value="Unassembled WGS sequence"/>
</dbReference>
<evidence type="ECO:0000256" key="1">
    <source>
        <dbReference type="SAM" id="Phobius"/>
    </source>
</evidence>
<name>A0A9P9IMP3_9HYPO</name>
<comment type="caution">
    <text evidence="2">The sequence shown here is derived from an EMBL/GenBank/DDBJ whole genome shotgun (WGS) entry which is preliminary data.</text>
</comment>
<reference evidence="2" key="1">
    <citation type="journal article" date="2021" name="Nat. Commun.">
        <title>Genetic determinants of endophytism in the Arabidopsis root mycobiome.</title>
        <authorList>
            <person name="Mesny F."/>
            <person name="Miyauchi S."/>
            <person name="Thiergart T."/>
            <person name="Pickel B."/>
            <person name="Atanasova L."/>
            <person name="Karlsson M."/>
            <person name="Huettel B."/>
            <person name="Barry K.W."/>
            <person name="Haridas S."/>
            <person name="Chen C."/>
            <person name="Bauer D."/>
            <person name="Andreopoulos W."/>
            <person name="Pangilinan J."/>
            <person name="LaButti K."/>
            <person name="Riley R."/>
            <person name="Lipzen A."/>
            <person name="Clum A."/>
            <person name="Drula E."/>
            <person name="Henrissat B."/>
            <person name="Kohler A."/>
            <person name="Grigoriev I.V."/>
            <person name="Martin F.M."/>
            <person name="Hacquard S."/>
        </authorList>
    </citation>
    <scope>NUCLEOTIDE SEQUENCE</scope>
    <source>
        <strain evidence="2">MPI-CAGE-AT-0147</strain>
    </source>
</reference>
<gene>
    <name evidence="2" type="ORF">EDB81DRAFT_204016</name>
</gene>
<keyword evidence="1" id="KW-0472">Membrane</keyword>
<accession>A0A9P9IMP3</accession>
<feature type="transmembrane region" description="Helical" evidence="1">
    <location>
        <begin position="37"/>
        <end position="55"/>
    </location>
</feature>
<dbReference type="EMBL" id="JAGMUV010000020">
    <property type="protein sequence ID" value="KAH7126167.1"/>
    <property type="molecule type" value="Genomic_DNA"/>
</dbReference>
<sequence length="91" mass="10291">MRASCVMVLLAASFFTISFQIAFYTVLFYFGTSIDSLTTKHFVFVVVVVTLLRRAKAMTRRFLQPGRHHPSALLVIDCTMPSQGLHQQPIN</sequence>
<keyword evidence="1" id="KW-1133">Transmembrane helix</keyword>
<keyword evidence="1" id="KW-0812">Transmembrane</keyword>
<protein>
    <submittedName>
        <fullName evidence="2">Uncharacterized protein</fullName>
    </submittedName>
</protein>
<dbReference type="AlphaFoldDB" id="A0A9P9IMP3"/>
<keyword evidence="3" id="KW-1185">Reference proteome</keyword>
<evidence type="ECO:0000313" key="2">
    <source>
        <dbReference type="EMBL" id="KAH7126167.1"/>
    </source>
</evidence>
<feature type="transmembrane region" description="Helical" evidence="1">
    <location>
        <begin position="7"/>
        <end position="31"/>
    </location>
</feature>